<accession>A0ABQ7AA27</accession>
<feature type="compositionally biased region" description="Acidic residues" evidence="1">
    <location>
        <begin position="143"/>
        <end position="159"/>
    </location>
</feature>
<dbReference type="EMBL" id="QGKV02002055">
    <property type="protein sequence ID" value="KAF3494493.1"/>
    <property type="molecule type" value="Genomic_DNA"/>
</dbReference>
<feature type="compositionally biased region" description="Basic and acidic residues" evidence="1">
    <location>
        <begin position="344"/>
        <end position="354"/>
    </location>
</feature>
<feature type="compositionally biased region" description="Basic residues" evidence="1">
    <location>
        <begin position="334"/>
        <end position="343"/>
    </location>
</feature>
<evidence type="ECO:0000313" key="3">
    <source>
        <dbReference type="Proteomes" id="UP000266723"/>
    </source>
</evidence>
<feature type="region of interest" description="Disordered" evidence="1">
    <location>
        <begin position="104"/>
        <end position="166"/>
    </location>
</feature>
<protein>
    <submittedName>
        <fullName evidence="2">Uncharacterized protein</fullName>
    </submittedName>
</protein>
<feature type="region of interest" description="Disordered" evidence="1">
    <location>
        <begin position="332"/>
        <end position="354"/>
    </location>
</feature>
<proteinExistence type="predicted"/>
<keyword evidence="3" id="KW-1185">Reference proteome</keyword>
<sequence>MHVLPNSKNDGDLLLIKEKGGRVLAVELTSSFEDLRTTAFEDFGIDQNDVELELSYLPMELISTIDCPPVIIENDRQVKNFLTYVRGKASTRLCVSISPVNGNNNNIELDKEQSNSLFRERSEPSSFSPRDGIGSSFESSKDVEDECNSNASEEDEDVDLSGKEDDRGKSVRFSLKDVVKRDADVTKSARCQFQGYKYDIRTTNPAESINSGLRSPREYPVIPLLDSIRGMLTRCGLLAHLEAAASAGETETKCGSGLVQRCPGAAGDAREMKTREMERIGRAPSSLTDDMYTTSTWRTTYQETINPIGVPEDSWVVPDTVRNANVIAPESRRAARRRRKRRYQTVEDKLRSSQ</sequence>
<feature type="compositionally biased region" description="Basic and acidic residues" evidence="1">
    <location>
        <begin position="108"/>
        <end position="123"/>
    </location>
</feature>
<reference evidence="2 3" key="1">
    <citation type="journal article" date="2020" name="BMC Genomics">
        <title>Intraspecific diversification of the crop wild relative Brassica cretica Lam. using demographic model selection.</title>
        <authorList>
            <person name="Kioukis A."/>
            <person name="Michalopoulou V.A."/>
            <person name="Briers L."/>
            <person name="Pirintsos S."/>
            <person name="Studholme D.J."/>
            <person name="Pavlidis P."/>
            <person name="Sarris P.F."/>
        </authorList>
    </citation>
    <scope>NUCLEOTIDE SEQUENCE [LARGE SCALE GENOMIC DNA]</scope>
    <source>
        <strain evidence="3">cv. PFS-1207/04</strain>
    </source>
</reference>
<organism evidence="2 3">
    <name type="scientific">Brassica cretica</name>
    <name type="common">Mustard</name>
    <dbReference type="NCBI Taxonomy" id="69181"/>
    <lineage>
        <taxon>Eukaryota</taxon>
        <taxon>Viridiplantae</taxon>
        <taxon>Streptophyta</taxon>
        <taxon>Embryophyta</taxon>
        <taxon>Tracheophyta</taxon>
        <taxon>Spermatophyta</taxon>
        <taxon>Magnoliopsida</taxon>
        <taxon>eudicotyledons</taxon>
        <taxon>Gunneridae</taxon>
        <taxon>Pentapetalae</taxon>
        <taxon>rosids</taxon>
        <taxon>malvids</taxon>
        <taxon>Brassicales</taxon>
        <taxon>Brassicaceae</taxon>
        <taxon>Brassiceae</taxon>
        <taxon>Brassica</taxon>
    </lineage>
</organism>
<dbReference type="Proteomes" id="UP000266723">
    <property type="component" value="Unassembled WGS sequence"/>
</dbReference>
<name>A0ABQ7AA27_BRACR</name>
<evidence type="ECO:0000313" key="2">
    <source>
        <dbReference type="EMBL" id="KAF3494493.1"/>
    </source>
</evidence>
<comment type="caution">
    <text evidence="2">The sequence shown here is derived from an EMBL/GenBank/DDBJ whole genome shotgun (WGS) entry which is preliminary data.</text>
</comment>
<evidence type="ECO:0000256" key="1">
    <source>
        <dbReference type="SAM" id="MobiDB-lite"/>
    </source>
</evidence>
<gene>
    <name evidence="2" type="ORF">DY000_02055909</name>
</gene>